<feature type="compositionally biased region" description="Basic and acidic residues" evidence="1">
    <location>
        <begin position="1"/>
        <end position="11"/>
    </location>
</feature>
<evidence type="ECO:0000313" key="3">
    <source>
        <dbReference type="Proteomes" id="UP000027138"/>
    </source>
</evidence>
<protein>
    <submittedName>
        <fullName evidence="2">Uncharacterized protein</fullName>
    </submittedName>
</protein>
<evidence type="ECO:0000313" key="2">
    <source>
        <dbReference type="EMBL" id="KDP27713.1"/>
    </source>
</evidence>
<feature type="region of interest" description="Disordered" evidence="1">
    <location>
        <begin position="1"/>
        <end position="36"/>
    </location>
</feature>
<accession>A0A067JY78</accession>
<feature type="compositionally biased region" description="Low complexity" evidence="1">
    <location>
        <begin position="22"/>
        <end position="32"/>
    </location>
</feature>
<dbReference type="Proteomes" id="UP000027138">
    <property type="component" value="Unassembled WGS sequence"/>
</dbReference>
<dbReference type="AlphaFoldDB" id="A0A067JY78"/>
<reference evidence="2 3" key="1">
    <citation type="journal article" date="2014" name="PLoS ONE">
        <title>Global Analysis of Gene Expression Profiles in Physic Nut (Jatropha curcas L.) Seedlings Exposed to Salt Stress.</title>
        <authorList>
            <person name="Zhang L."/>
            <person name="Zhang C."/>
            <person name="Wu P."/>
            <person name="Chen Y."/>
            <person name="Li M."/>
            <person name="Jiang H."/>
            <person name="Wu G."/>
        </authorList>
    </citation>
    <scope>NUCLEOTIDE SEQUENCE [LARGE SCALE GENOMIC DNA]</scope>
    <source>
        <strain evidence="3">cv. GZQX0401</strain>
        <tissue evidence="2">Young leaves</tissue>
    </source>
</reference>
<name>A0A067JY78_JATCU</name>
<gene>
    <name evidence="2" type="ORF">JCGZ_19836</name>
</gene>
<evidence type="ECO:0000256" key="1">
    <source>
        <dbReference type="SAM" id="MobiDB-lite"/>
    </source>
</evidence>
<dbReference type="EMBL" id="KK914806">
    <property type="protein sequence ID" value="KDP27713.1"/>
    <property type="molecule type" value="Genomic_DNA"/>
</dbReference>
<proteinExistence type="predicted"/>
<sequence>MSQHLTDEKVDSYVPPSGGIPVGDAASGAVGSDAEHASRVGQAAAGDFLGHAFDVGLQSICFETAL</sequence>
<keyword evidence="3" id="KW-1185">Reference proteome</keyword>
<organism evidence="2 3">
    <name type="scientific">Jatropha curcas</name>
    <name type="common">Barbados nut</name>
    <dbReference type="NCBI Taxonomy" id="180498"/>
    <lineage>
        <taxon>Eukaryota</taxon>
        <taxon>Viridiplantae</taxon>
        <taxon>Streptophyta</taxon>
        <taxon>Embryophyta</taxon>
        <taxon>Tracheophyta</taxon>
        <taxon>Spermatophyta</taxon>
        <taxon>Magnoliopsida</taxon>
        <taxon>eudicotyledons</taxon>
        <taxon>Gunneridae</taxon>
        <taxon>Pentapetalae</taxon>
        <taxon>rosids</taxon>
        <taxon>fabids</taxon>
        <taxon>Malpighiales</taxon>
        <taxon>Euphorbiaceae</taxon>
        <taxon>Crotonoideae</taxon>
        <taxon>Jatropheae</taxon>
        <taxon>Jatropha</taxon>
    </lineage>
</organism>